<dbReference type="Pfam" id="PF11062">
    <property type="entry name" value="DUF2863"/>
    <property type="match status" value="1"/>
</dbReference>
<reference evidence="1 2" key="1">
    <citation type="submission" date="2016-04" db="EMBL/GenBank/DDBJ databases">
        <title>Draft genome sequence of Janthinobacterium psychrotolerans sp. nov., isolated from freshwater sediments in Denmark.</title>
        <authorList>
            <person name="Gong X."/>
            <person name="Skrivergaard S."/>
            <person name="Korsgaard B.S."/>
            <person name="Schreiber L."/>
            <person name="Marshall I.P."/>
            <person name="Finster K."/>
            <person name="Schramm A."/>
        </authorList>
    </citation>
    <scope>NUCLEOTIDE SEQUENCE [LARGE SCALE GENOMIC DNA]</scope>
    <source>
        <strain evidence="1 2">S3-2</strain>
    </source>
</reference>
<evidence type="ECO:0008006" key="3">
    <source>
        <dbReference type="Google" id="ProtNLM"/>
    </source>
</evidence>
<dbReference type="Proteomes" id="UP000092713">
    <property type="component" value="Unassembled WGS sequence"/>
</dbReference>
<evidence type="ECO:0000313" key="1">
    <source>
        <dbReference type="EMBL" id="OBV36752.1"/>
    </source>
</evidence>
<sequence length="417" mass="45821">MRRPSKDSSHKLTADSQRLVTFAQAIVQAASRLEERSWEHSLDTQLQKLLKTGHQDTIDNTLGSLFKEDLNAYDVLMDGVEAVSESTVIVHEDVRYDALLVAVPILAWTRFSIASGSIAADAHGVLSMHFAAHLLAEGTKMAMAPTLYSIDQLPRSHVETYAKTQKLAQAALKGSTLKPSSKEPETAPFLADTRYLLVAVVAPAGSPLFRWQVPALQNDFIVERSAALDQWRVQATPTIARLLPGCGLELLLPEAYYVACREADKLIRPVSVRAAVHYLTHTLAIEPSELRAVIAGFGEESNDGQVDEYRIAFTLRQAPEVIYGIVWPLYGQEDEDGTPIEGLIQVGIAALDKQKTPVDEIIEHLNAAGITQIKRHAERYVGEYCDDCGAPLFADPVGELAHAEMPEDTPQGTEHFH</sequence>
<protein>
    <recommendedName>
        <fullName evidence="3">DUF2863 family protein</fullName>
    </recommendedName>
</protein>
<dbReference type="InterPro" id="IPR021292">
    <property type="entry name" value="DUF2863"/>
</dbReference>
<accession>A0A1A7BTB5</accession>
<dbReference type="PATRIC" id="fig|1747903.4.peg.239"/>
<dbReference type="AlphaFoldDB" id="A0A1A7BTB5"/>
<keyword evidence="2" id="KW-1185">Reference proteome</keyword>
<evidence type="ECO:0000313" key="2">
    <source>
        <dbReference type="Proteomes" id="UP000092713"/>
    </source>
</evidence>
<dbReference type="STRING" id="1747903.ASR47_1001225"/>
<proteinExistence type="predicted"/>
<name>A0A1A7BTB5_9BURK</name>
<dbReference type="OrthoDB" id="5291868at2"/>
<dbReference type="EMBL" id="LOCQ01000062">
    <property type="protein sequence ID" value="OBV36752.1"/>
    <property type="molecule type" value="Genomic_DNA"/>
</dbReference>
<comment type="caution">
    <text evidence="1">The sequence shown here is derived from an EMBL/GenBank/DDBJ whole genome shotgun (WGS) entry which is preliminary data.</text>
</comment>
<gene>
    <name evidence="1" type="ORF">ASR47_1001225</name>
</gene>
<organism evidence="1 2">
    <name type="scientific">Janthinobacterium psychrotolerans</name>
    <dbReference type="NCBI Taxonomy" id="1747903"/>
    <lineage>
        <taxon>Bacteria</taxon>
        <taxon>Pseudomonadati</taxon>
        <taxon>Pseudomonadota</taxon>
        <taxon>Betaproteobacteria</taxon>
        <taxon>Burkholderiales</taxon>
        <taxon>Oxalobacteraceae</taxon>
        <taxon>Janthinobacterium</taxon>
    </lineage>
</organism>
<dbReference type="RefSeq" id="WP_065310536.1">
    <property type="nucleotide sequence ID" value="NZ_LOCQ01000062.1"/>
</dbReference>